<evidence type="ECO:0000259" key="1">
    <source>
        <dbReference type="Pfam" id="PF09937"/>
    </source>
</evidence>
<dbReference type="eggNOG" id="COG5351">
    <property type="taxonomic scope" value="Bacteria"/>
</dbReference>
<dbReference type="RefSeq" id="WP_020737900.1">
    <property type="nucleotide sequence ID" value="NC_021658.1"/>
</dbReference>
<dbReference type="Proteomes" id="UP000014803">
    <property type="component" value="Chromosome"/>
</dbReference>
<dbReference type="STRING" id="1254432.SCE1572_29960"/>
<evidence type="ECO:0000313" key="2">
    <source>
        <dbReference type="EMBL" id="AGP38337.1"/>
    </source>
</evidence>
<proteinExistence type="predicted"/>
<dbReference type="Pfam" id="PF09937">
    <property type="entry name" value="DUF2169"/>
    <property type="match status" value="1"/>
</dbReference>
<feature type="domain" description="DUF2169" evidence="1">
    <location>
        <begin position="36"/>
        <end position="409"/>
    </location>
</feature>
<protein>
    <recommendedName>
        <fullName evidence="1">DUF2169 domain-containing protein</fullName>
    </recommendedName>
</protein>
<accession>S4XYN4</accession>
<dbReference type="InterPro" id="IPR018683">
    <property type="entry name" value="DUF2169"/>
</dbReference>
<dbReference type="PATRIC" id="fig|1254432.3.peg.6762"/>
<reference evidence="2 3" key="1">
    <citation type="journal article" date="2013" name="Sci. Rep.">
        <title>Extraordinary expansion of a Sorangium cellulosum genome from an alkaline milieu.</title>
        <authorList>
            <person name="Han K."/>
            <person name="Li Z.F."/>
            <person name="Peng R."/>
            <person name="Zhu L.P."/>
            <person name="Zhou T."/>
            <person name="Wang L.G."/>
            <person name="Li S.G."/>
            <person name="Zhang X.B."/>
            <person name="Hu W."/>
            <person name="Wu Z.H."/>
            <person name="Qin N."/>
            <person name="Li Y.Z."/>
        </authorList>
    </citation>
    <scope>NUCLEOTIDE SEQUENCE [LARGE SCALE GENOMIC DNA]</scope>
    <source>
        <strain evidence="2 3">So0157-2</strain>
    </source>
</reference>
<organism evidence="2 3">
    <name type="scientific">Sorangium cellulosum So0157-2</name>
    <dbReference type="NCBI Taxonomy" id="1254432"/>
    <lineage>
        <taxon>Bacteria</taxon>
        <taxon>Pseudomonadati</taxon>
        <taxon>Myxococcota</taxon>
        <taxon>Polyangia</taxon>
        <taxon>Polyangiales</taxon>
        <taxon>Polyangiaceae</taxon>
        <taxon>Sorangium</taxon>
    </lineage>
</organism>
<dbReference type="EMBL" id="CP003969">
    <property type="protein sequence ID" value="AGP38337.1"/>
    <property type="molecule type" value="Genomic_DNA"/>
</dbReference>
<dbReference type="AlphaFoldDB" id="S4XYN4"/>
<gene>
    <name evidence="2" type="ORF">SCE1572_29960</name>
</gene>
<evidence type="ECO:0000313" key="3">
    <source>
        <dbReference type="Proteomes" id="UP000014803"/>
    </source>
</evidence>
<name>S4XYN4_SORCE</name>
<dbReference type="HOGENOM" id="CLU_045796_1_0_7"/>
<dbReference type="KEGG" id="scu:SCE1572_29960"/>
<sequence length="435" mass="46534">MLRAEAVGYPAAAPMELENRTPFPALEYDIVDARGDESHVVVARGSYELRAASGEGAGEGDGARITHVAAMTDGELVLSDVYHGEINRSSVKVESDLAQSKPRCDVIVIGAAHAPAGEAAARVDVRVRVRRLAAIPGLAEAGTLLDHRLAVHGARAFERKDDGWALTDPEPFAALPLRYEHAFGGQLKVYAEDEAAQRLDGAHRLSEAARRAHPEAEAAPVAHATCAHNPFGVGFLEGWYADAAEVKRWPAPRIEAPGAGITAEIFARMVAGEVRAGEAPELSPRGFGVIAKPWQPRLKLAGTFDDRWLAERWPYMPPDFDMAYWNGAHPDMQCDYLLGGELAELWNLLPPSAPGAAPEAAGTACRFLVPEAAVVVRLTGKGDAVSFAAVPIDTVVVDLDQMRLSLVWRARIPASLEVEGVSLLALGYMKQTGAA</sequence>